<feature type="domain" description="Cytochrome c-552/4" evidence="2">
    <location>
        <begin position="181"/>
        <end position="219"/>
    </location>
</feature>
<evidence type="ECO:0000259" key="2">
    <source>
        <dbReference type="Pfam" id="PF13435"/>
    </source>
</evidence>
<dbReference type="PANTHER" id="PTHR35038:SF8">
    <property type="entry name" value="C-TYPE POLYHEME CYTOCHROME OMCC"/>
    <property type="match status" value="1"/>
</dbReference>
<keyword evidence="4" id="KW-1185">Reference proteome</keyword>
<dbReference type="Proteomes" id="UP000319908">
    <property type="component" value="Unassembled WGS sequence"/>
</dbReference>
<evidence type="ECO:0000313" key="3">
    <source>
        <dbReference type="EMBL" id="TWU16667.1"/>
    </source>
</evidence>
<evidence type="ECO:0000313" key="4">
    <source>
        <dbReference type="Proteomes" id="UP000319908"/>
    </source>
</evidence>
<accession>A0A5C6BYB3</accession>
<sequence>MTIVGAGCGPKKLVDRHTSQLFRWQDSLSKSDPKAVAKGNSRDWEILPEGSIGSDACVECHRPQVEAFKRTAHGNSMRRIQPEDLPPPGHFRKGDSSRIYEAEIIATGMQHRESVLSAQGTPLAENSLEVGLEIGSGAHAHTYLGQQDGYWIESPLTWYHESVGWELSPGFDGDDTAMFDRTVTTTCVFCHAGQIRADVARANQFAVSHASISCERCHGSGADHVAAERGDEKIDPMKRTIVHPGEIPRAEREAICSQCHLQGIVSSSSSNFDRWDFRPGKLLSDNVTEYQLRGDQETFRIVGHTEQLHRSECFLQTEELSCVTCHDPHPTTVTAIVYREICLGCHTSPSTKCAVPEIVRIETQHDQCATCHMPKRSTNVTHAALHDHRIAVHDRSYVLAKQSIPPSESSSVADSPQLVAISSTNRLDNTERDRRRLLALHSLATSGDLPKTMEDEYRIAQRELVELFQSGVTDASVRTTLANTYLAAEQWQVAEKLAQSVIRSEPVGSHTYIGAADVLARHALRTQDNQAAISWYHQLTQMRRVSGDHFMLGVCELNANQTQSAILAFEQALRIDATLVIAHEYLAQALRAADEIERCHLHEQVARELRTLAHD</sequence>
<dbReference type="SUPFAM" id="SSF48452">
    <property type="entry name" value="TPR-like"/>
    <property type="match status" value="1"/>
</dbReference>
<dbReference type="InterPro" id="IPR011990">
    <property type="entry name" value="TPR-like_helical_dom_sf"/>
</dbReference>
<name>A0A5C6BYB3_9BACT</name>
<dbReference type="Pfam" id="PF13435">
    <property type="entry name" value="Cytochrome_C554"/>
    <property type="match status" value="2"/>
</dbReference>
<dbReference type="AlphaFoldDB" id="A0A5C6BYB3"/>
<dbReference type="InterPro" id="IPR023155">
    <property type="entry name" value="Cyt_c-552/4"/>
</dbReference>
<gene>
    <name evidence="3" type="ORF">Poly21_38720</name>
</gene>
<dbReference type="Gene3D" id="1.25.40.10">
    <property type="entry name" value="Tetratricopeptide repeat domain"/>
    <property type="match status" value="1"/>
</dbReference>
<proteinExistence type="predicted"/>
<dbReference type="PANTHER" id="PTHR35038">
    <property type="entry name" value="DISSIMILATORY SULFITE REDUCTASE SIRA"/>
    <property type="match status" value="1"/>
</dbReference>
<organism evidence="3 4">
    <name type="scientific">Allorhodopirellula heiligendammensis</name>
    <dbReference type="NCBI Taxonomy" id="2714739"/>
    <lineage>
        <taxon>Bacteria</taxon>
        <taxon>Pseudomonadati</taxon>
        <taxon>Planctomycetota</taxon>
        <taxon>Planctomycetia</taxon>
        <taxon>Pirellulales</taxon>
        <taxon>Pirellulaceae</taxon>
        <taxon>Allorhodopirellula</taxon>
    </lineage>
</organism>
<dbReference type="SUPFAM" id="SSF48695">
    <property type="entry name" value="Multiheme cytochromes"/>
    <property type="match status" value="1"/>
</dbReference>
<protein>
    <submittedName>
        <fullName evidence="3">Doubled CXXCH motif</fullName>
    </submittedName>
</protein>
<dbReference type="InterPro" id="IPR051829">
    <property type="entry name" value="Multiheme_Cytochr_ET"/>
</dbReference>
<evidence type="ECO:0000256" key="1">
    <source>
        <dbReference type="ARBA" id="ARBA00022729"/>
    </source>
</evidence>
<reference evidence="3 4" key="1">
    <citation type="journal article" date="2020" name="Antonie Van Leeuwenhoek">
        <title>Rhodopirellula heiligendammensis sp. nov., Rhodopirellula pilleata sp. nov., and Rhodopirellula solitaria sp. nov. isolated from natural or artificial marine surfaces in Northern Germany and California, USA, and emended description of the genus Rhodopirellula.</title>
        <authorList>
            <person name="Kallscheuer N."/>
            <person name="Wiegand S."/>
            <person name="Jogler M."/>
            <person name="Boedeker C."/>
            <person name="Peeters S.H."/>
            <person name="Rast P."/>
            <person name="Heuer A."/>
            <person name="Jetten M.S.M."/>
            <person name="Rohde M."/>
            <person name="Jogler C."/>
        </authorList>
    </citation>
    <scope>NUCLEOTIDE SEQUENCE [LARGE SCALE GENOMIC DNA]</scope>
    <source>
        <strain evidence="3 4">Poly21</strain>
    </source>
</reference>
<feature type="domain" description="Cytochrome c-552/4" evidence="2">
    <location>
        <begin position="56"/>
        <end position="83"/>
    </location>
</feature>
<dbReference type="RefSeq" id="WP_302119474.1">
    <property type="nucleotide sequence ID" value="NZ_SJPU01000002.1"/>
</dbReference>
<dbReference type="EMBL" id="SJPU01000002">
    <property type="protein sequence ID" value="TWU16667.1"/>
    <property type="molecule type" value="Genomic_DNA"/>
</dbReference>
<dbReference type="Gene3D" id="1.10.1130.10">
    <property type="entry name" value="Flavocytochrome C3, Chain A"/>
    <property type="match status" value="1"/>
</dbReference>
<keyword evidence="1" id="KW-0732">Signal</keyword>
<dbReference type="InterPro" id="IPR036280">
    <property type="entry name" value="Multihaem_cyt_sf"/>
</dbReference>
<comment type="caution">
    <text evidence="3">The sequence shown here is derived from an EMBL/GenBank/DDBJ whole genome shotgun (WGS) entry which is preliminary data.</text>
</comment>